<keyword evidence="1" id="KW-1133">Transmembrane helix</keyword>
<evidence type="ECO:0008006" key="4">
    <source>
        <dbReference type="Google" id="ProtNLM"/>
    </source>
</evidence>
<accession>A0AAJ5ZF90</accession>
<evidence type="ECO:0000313" key="3">
    <source>
        <dbReference type="Proteomes" id="UP001218423"/>
    </source>
</evidence>
<reference evidence="2" key="1">
    <citation type="submission" date="2023-03" db="EMBL/GenBank/DDBJ databases">
        <title>Aeromonas caviae strain AC1520.</title>
        <authorList>
            <person name="Xie T."/>
            <person name="Zhang Q."/>
            <person name="Deng J."/>
            <person name="Li X."/>
        </authorList>
    </citation>
    <scope>NUCLEOTIDE SEQUENCE</scope>
    <source>
        <strain evidence="2">AC1520</strain>
        <plasmid evidence="2">pAC1520</plasmid>
    </source>
</reference>
<geneLocation type="plasmid" evidence="2 3">
    <name>pAC1520</name>
</geneLocation>
<proteinExistence type="predicted"/>
<dbReference type="InterPro" id="IPR027417">
    <property type="entry name" value="P-loop_NTPase"/>
</dbReference>
<protein>
    <recommendedName>
        <fullName evidence="4">TraD/TraG TraM recognition site domain-containing protein</fullName>
    </recommendedName>
</protein>
<keyword evidence="1" id="KW-0812">Transmembrane</keyword>
<evidence type="ECO:0000313" key="2">
    <source>
        <dbReference type="EMBL" id="WFG00218.1"/>
    </source>
</evidence>
<organism evidence="2 3">
    <name type="scientific">Aeromonas caviae</name>
    <name type="common">Aeromonas punctata</name>
    <dbReference type="NCBI Taxonomy" id="648"/>
    <lineage>
        <taxon>Bacteria</taxon>
        <taxon>Pseudomonadati</taxon>
        <taxon>Pseudomonadota</taxon>
        <taxon>Gammaproteobacteria</taxon>
        <taxon>Aeromonadales</taxon>
        <taxon>Aeromonadaceae</taxon>
        <taxon>Aeromonas</taxon>
    </lineage>
</organism>
<dbReference type="AlphaFoldDB" id="A0AAJ5ZF90"/>
<evidence type="ECO:0000256" key="1">
    <source>
        <dbReference type="SAM" id="Phobius"/>
    </source>
</evidence>
<feature type="transmembrane region" description="Helical" evidence="1">
    <location>
        <begin position="42"/>
        <end position="70"/>
    </location>
</feature>
<gene>
    <name evidence="2" type="ORF">P5S46_22245</name>
</gene>
<keyword evidence="1" id="KW-0472">Membrane</keyword>
<dbReference type="Proteomes" id="UP001218423">
    <property type="component" value="Plasmid pAC1520"/>
</dbReference>
<dbReference type="RefSeq" id="WP_277857189.1">
    <property type="nucleotide sequence ID" value="NZ_CP120943.1"/>
</dbReference>
<dbReference type="EMBL" id="CP120943">
    <property type="protein sequence ID" value="WFG00218.1"/>
    <property type="molecule type" value="Genomic_DNA"/>
</dbReference>
<keyword evidence="2" id="KW-0614">Plasmid</keyword>
<sequence>MARKIYGVRDESIVKKERTVRDIKSPFEIVRDFIHGDNIPHVALACYVAGFFVPLLLYFNLLVVTPIIIYRYRAPLRLPMYVPKGAGVPLDANEVDLKTADKRAGKPKGIHYFGFDPIRKKQVWSTDNVLRQHHFYAATTGGGKTESIAGICANFYIYGSGFILIDGKADLNLPVKLFGLAYRMMRVNDILLVNYIRGGLTMWEPDEQLISNRFNQFMDSTESSISELMKSLLSGDGDIWSKRADDYIAGLTRPLAYQRDMGRLVFSIRSYVEYMELERVGKDIVGNKSIPDEVKASTTNFVRTLPGMDMPAFELIKTGQSIKNNPQVYEQFGYITMQIIPILNMIKGDYGHIFNCVYGHVNMRDVVTSRRSLVTLLPALEKSQSALQALGRVVITATKDMMSMGTGYQLEGEVNKLLAKRFSNCYSPYAAVFDEAAYYAVEFAFAPIFAQGPRSWFFSIYCTPRY</sequence>
<name>A0AAJ5ZF90_AERCA</name>
<dbReference type="SUPFAM" id="SSF52540">
    <property type="entry name" value="P-loop containing nucleoside triphosphate hydrolases"/>
    <property type="match status" value="1"/>
</dbReference>